<feature type="transmembrane region" description="Helical" evidence="6">
    <location>
        <begin position="6"/>
        <end position="26"/>
    </location>
</feature>
<evidence type="ECO:0000259" key="7">
    <source>
        <dbReference type="Pfam" id="PF00482"/>
    </source>
</evidence>
<keyword evidence="9" id="KW-1185">Reference proteome</keyword>
<evidence type="ECO:0000313" key="8">
    <source>
        <dbReference type="EMBL" id="TYP53775.1"/>
    </source>
</evidence>
<evidence type="ECO:0000256" key="6">
    <source>
        <dbReference type="SAM" id="Phobius"/>
    </source>
</evidence>
<sequence length="308" mass="33921">MELYLISAGVSGLTFITAHYLLKSLVERRAAEKKRLTEVVGSGHPRPIRELELSAPLFQRFFKPILKSVAGIIVRFIPAFGEEAMAQKLVEAGRPYGFSPREFMAVKCLLAGFSGFALYTASGLLVLPLVQHVAVTAAGALMGWLLPDMLVSSIIRNRKEQVERELPDVLDLITVCVEAGLGFEGAMMKVVEKSGGILAGELSRVLTEVRMGKPRREALREMADRLAVDDLSCFVGSVIMAEQLGISMGNVLRLQSREIREKRRQRVEETAMKAPVKMLVPIVAFIFPALFVILLGPAAIQIMRVFGR</sequence>
<dbReference type="InterPro" id="IPR018076">
    <property type="entry name" value="T2SS_GspF_dom"/>
</dbReference>
<keyword evidence="4 6" id="KW-1133">Transmembrane helix</keyword>
<dbReference type="OrthoDB" id="9810662at2"/>
<evidence type="ECO:0000256" key="2">
    <source>
        <dbReference type="ARBA" id="ARBA00022475"/>
    </source>
</evidence>
<accession>A0A5S5ASI1</accession>
<evidence type="ECO:0000256" key="5">
    <source>
        <dbReference type="ARBA" id="ARBA00023136"/>
    </source>
</evidence>
<name>A0A5S5ASI1_9FIRM</name>
<organism evidence="8 9">
    <name type="scientific">Thermosediminibacter litoriperuensis</name>
    <dbReference type="NCBI Taxonomy" id="291989"/>
    <lineage>
        <taxon>Bacteria</taxon>
        <taxon>Bacillati</taxon>
        <taxon>Bacillota</taxon>
        <taxon>Clostridia</taxon>
        <taxon>Thermosediminibacterales</taxon>
        <taxon>Thermosediminibacteraceae</taxon>
        <taxon>Thermosediminibacter</taxon>
    </lineage>
</organism>
<evidence type="ECO:0000256" key="3">
    <source>
        <dbReference type="ARBA" id="ARBA00022692"/>
    </source>
</evidence>
<dbReference type="EMBL" id="VNHO01000014">
    <property type="protein sequence ID" value="TYP53775.1"/>
    <property type="molecule type" value="Genomic_DNA"/>
</dbReference>
<gene>
    <name evidence="8" type="ORF">LZ11_01497</name>
</gene>
<dbReference type="AlphaFoldDB" id="A0A5S5ASI1"/>
<dbReference type="Proteomes" id="UP000322294">
    <property type="component" value="Unassembled WGS sequence"/>
</dbReference>
<evidence type="ECO:0000313" key="9">
    <source>
        <dbReference type="Proteomes" id="UP000322294"/>
    </source>
</evidence>
<feature type="transmembrane region" description="Helical" evidence="6">
    <location>
        <begin position="133"/>
        <end position="155"/>
    </location>
</feature>
<feature type="transmembrane region" description="Helical" evidence="6">
    <location>
        <begin position="104"/>
        <end position="127"/>
    </location>
</feature>
<feature type="transmembrane region" description="Helical" evidence="6">
    <location>
        <begin position="279"/>
        <end position="300"/>
    </location>
</feature>
<keyword evidence="5 6" id="KW-0472">Membrane</keyword>
<feature type="domain" description="Type II secretion system protein GspF" evidence="7">
    <location>
        <begin position="170"/>
        <end position="295"/>
    </location>
</feature>
<keyword evidence="3 6" id="KW-0812">Transmembrane</keyword>
<keyword evidence="2" id="KW-1003">Cell membrane</keyword>
<evidence type="ECO:0000256" key="4">
    <source>
        <dbReference type="ARBA" id="ARBA00022989"/>
    </source>
</evidence>
<dbReference type="PANTHER" id="PTHR35007">
    <property type="entry name" value="INTEGRAL MEMBRANE PROTEIN-RELATED"/>
    <property type="match status" value="1"/>
</dbReference>
<reference evidence="8 9" key="1">
    <citation type="submission" date="2019-07" db="EMBL/GenBank/DDBJ databases">
        <title>Genomic Encyclopedia of Type Strains, Phase I: the one thousand microbial genomes (KMG-I) project.</title>
        <authorList>
            <person name="Kyrpides N."/>
        </authorList>
    </citation>
    <scope>NUCLEOTIDE SEQUENCE [LARGE SCALE GENOMIC DNA]</scope>
    <source>
        <strain evidence="8 9">DSM 16647</strain>
    </source>
</reference>
<evidence type="ECO:0000256" key="1">
    <source>
        <dbReference type="ARBA" id="ARBA00004651"/>
    </source>
</evidence>
<dbReference type="GO" id="GO:0005886">
    <property type="term" value="C:plasma membrane"/>
    <property type="evidence" value="ECO:0007669"/>
    <property type="project" value="UniProtKB-SubCell"/>
</dbReference>
<dbReference type="Pfam" id="PF00482">
    <property type="entry name" value="T2SSF"/>
    <property type="match status" value="1"/>
</dbReference>
<comment type="caution">
    <text evidence="8">The sequence shown here is derived from an EMBL/GenBank/DDBJ whole genome shotgun (WGS) entry which is preliminary data.</text>
</comment>
<dbReference type="PANTHER" id="PTHR35007:SF2">
    <property type="entry name" value="PILUS ASSEMBLE PROTEIN"/>
    <property type="match status" value="1"/>
</dbReference>
<dbReference type="RefSeq" id="WP_148867248.1">
    <property type="nucleotide sequence ID" value="NZ_VNHO01000014.1"/>
</dbReference>
<comment type="subcellular location">
    <subcellularLocation>
        <location evidence="1">Cell membrane</location>
        <topology evidence="1">Multi-pass membrane protein</topology>
    </subcellularLocation>
</comment>
<proteinExistence type="predicted"/>
<protein>
    <submittedName>
        <fullName evidence="8">Tight adherence protein C</fullName>
    </submittedName>
</protein>